<organism evidence="3 4">
    <name type="scientific">Spirosoma endophyticum</name>
    <dbReference type="NCBI Taxonomy" id="662367"/>
    <lineage>
        <taxon>Bacteria</taxon>
        <taxon>Pseudomonadati</taxon>
        <taxon>Bacteroidota</taxon>
        <taxon>Cytophagia</taxon>
        <taxon>Cytophagales</taxon>
        <taxon>Cytophagaceae</taxon>
        <taxon>Spirosoma</taxon>
    </lineage>
</organism>
<name>A0A1I1N4M3_9BACT</name>
<dbReference type="Pfam" id="PF00072">
    <property type="entry name" value="Response_reg"/>
    <property type="match status" value="1"/>
</dbReference>
<accession>A0A1I1N4M3</accession>
<feature type="modified residue" description="4-aspartylphosphate" evidence="1">
    <location>
        <position position="73"/>
    </location>
</feature>
<reference evidence="3 4" key="1">
    <citation type="submission" date="2016-10" db="EMBL/GenBank/DDBJ databases">
        <authorList>
            <person name="de Groot N.N."/>
        </authorList>
    </citation>
    <scope>NUCLEOTIDE SEQUENCE [LARGE SCALE GENOMIC DNA]</scope>
    <source>
        <strain evidence="3 4">DSM 26130</strain>
    </source>
</reference>
<dbReference type="OrthoDB" id="958605at2"/>
<dbReference type="Gene3D" id="3.40.50.2300">
    <property type="match status" value="1"/>
</dbReference>
<gene>
    <name evidence="3" type="ORF">SAMN05216167_102706</name>
</gene>
<proteinExistence type="predicted"/>
<dbReference type="Proteomes" id="UP000198598">
    <property type="component" value="Unassembled WGS sequence"/>
</dbReference>
<feature type="domain" description="Response regulatory" evidence="2">
    <location>
        <begin position="16"/>
        <end position="141"/>
    </location>
</feature>
<dbReference type="InterPro" id="IPR052893">
    <property type="entry name" value="TCS_response_regulator"/>
</dbReference>
<evidence type="ECO:0000313" key="3">
    <source>
        <dbReference type="EMBL" id="SFC88740.1"/>
    </source>
</evidence>
<protein>
    <submittedName>
        <fullName evidence="3">Response regulator receiver domain-containing protein</fullName>
    </submittedName>
</protein>
<keyword evidence="1" id="KW-0597">Phosphoprotein</keyword>
<evidence type="ECO:0000256" key="1">
    <source>
        <dbReference type="PROSITE-ProRule" id="PRU00169"/>
    </source>
</evidence>
<dbReference type="GO" id="GO:0000160">
    <property type="term" value="P:phosphorelay signal transduction system"/>
    <property type="evidence" value="ECO:0007669"/>
    <property type="project" value="InterPro"/>
</dbReference>
<dbReference type="RefSeq" id="WP_093824882.1">
    <property type="nucleotide sequence ID" value="NZ_FOLQ01000002.1"/>
</dbReference>
<sequence>MDKLATANTAKHRNTTILVVEDNADQWFIIRWALQQRFPEVDAIWMSDAHQTMHYLDACTQDMRELPRLILLDLYLPQREIGWSLLQFIKTHHLYRELPVIVLSQSADIEDIKESYFYRGNSYIVKPSGYEKWLECFTYFRHYWWDAVTLPKFTE</sequence>
<dbReference type="PANTHER" id="PTHR44520">
    <property type="entry name" value="RESPONSE REGULATOR RCP1-RELATED"/>
    <property type="match status" value="1"/>
</dbReference>
<dbReference type="STRING" id="662367.SAMN05216167_102706"/>
<dbReference type="PROSITE" id="PS50110">
    <property type="entry name" value="RESPONSE_REGULATORY"/>
    <property type="match status" value="1"/>
</dbReference>
<dbReference type="InterPro" id="IPR001789">
    <property type="entry name" value="Sig_transdc_resp-reg_receiver"/>
</dbReference>
<dbReference type="SUPFAM" id="SSF52172">
    <property type="entry name" value="CheY-like"/>
    <property type="match status" value="1"/>
</dbReference>
<evidence type="ECO:0000313" key="4">
    <source>
        <dbReference type="Proteomes" id="UP000198598"/>
    </source>
</evidence>
<evidence type="ECO:0000259" key="2">
    <source>
        <dbReference type="PROSITE" id="PS50110"/>
    </source>
</evidence>
<dbReference type="SMART" id="SM00448">
    <property type="entry name" value="REC"/>
    <property type="match status" value="1"/>
</dbReference>
<dbReference type="InterPro" id="IPR011006">
    <property type="entry name" value="CheY-like_superfamily"/>
</dbReference>
<dbReference type="AlphaFoldDB" id="A0A1I1N4M3"/>
<dbReference type="EMBL" id="FOLQ01000002">
    <property type="protein sequence ID" value="SFC88740.1"/>
    <property type="molecule type" value="Genomic_DNA"/>
</dbReference>
<keyword evidence="4" id="KW-1185">Reference proteome</keyword>